<dbReference type="EMBL" id="WJQU01000002">
    <property type="protein sequence ID" value="KAJ6641106.1"/>
    <property type="molecule type" value="Genomic_DNA"/>
</dbReference>
<dbReference type="AlphaFoldDB" id="A0A9Q0N1F9"/>
<accession>A0A9Q0N1F9</accession>
<gene>
    <name evidence="2" type="ORF">Bhyg_06041</name>
</gene>
<dbReference type="OrthoDB" id="6138985at2759"/>
<reference evidence="2" key="1">
    <citation type="submission" date="2022-07" db="EMBL/GenBank/DDBJ databases">
        <authorList>
            <person name="Trinca V."/>
            <person name="Uliana J.V.C."/>
            <person name="Torres T.T."/>
            <person name="Ward R.J."/>
            <person name="Monesi N."/>
        </authorList>
    </citation>
    <scope>NUCLEOTIDE SEQUENCE</scope>
    <source>
        <strain evidence="2">HSMRA1968</strain>
        <tissue evidence="2">Whole embryos</tissue>
    </source>
</reference>
<dbReference type="PANTHER" id="PTHR37687:SF1">
    <property type="entry name" value="AGAP006772-PA"/>
    <property type="match status" value="1"/>
</dbReference>
<protein>
    <submittedName>
        <fullName evidence="2">Uncharacterized protein</fullName>
    </submittedName>
</protein>
<sequence>MIIDETVKYTGSHEGISNPEEIQQLKDHVISRLATAYSLEKMRRALDKLKQSVDNERHLGHNEIEEEKRKTDAEKEKRVAIKKEKVHHTIDESPEKVIHEVPNSAQEIPEEDKKKKKKNAARPISDYSDIGDEEELGAGHFEPNDGYSSGRTNSLTANQCPLILSMEKRCRGVDLLSGDMQQELLPVCGIHQICYLCGTSQSSCDFQYLNDADSICGHNKECQSAARSALMILRGSPGPLLGPRECAKNPCLHQALRDIGLLV</sequence>
<evidence type="ECO:0000313" key="2">
    <source>
        <dbReference type="EMBL" id="KAJ6641106.1"/>
    </source>
</evidence>
<keyword evidence="3" id="KW-1185">Reference proteome</keyword>
<proteinExistence type="predicted"/>
<feature type="region of interest" description="Disordered" evidence="1">
    <location>
        <begin position="57"/>
        <end position="80"/>
    </location>
</feature>
<name>A0A9Q0N1F9_9DIPT</name>
<evidence type="ECO:0000313" key="3">
    <source>
        <dbReference type="Proteomes" id="UP001151699"/>
    </source>
</evidence>
<comment type="caution">
    <text evidence="2">The sequence shown here is derived from an EMBL/GenBank/DDBJ whole genome shotgun (WGS) entry which is preliminary data.</text>
</comment>
<organism evidence="2 3">
    <name type="scientific">Pseudolycoriella hygida</name>
    <dbReference type="NCBI Taxonomy" id="35572"/>
    <lineage>
        <taxon>Eukaryota</taxon>
        <taxon>Metazoa</taxon>
        <taxon>Ecdysozoa</taxon>
        <taxon>Arthropoda</taxon>
        <taxon>Hexapoda</taxon>
        <taxon>Insecta</taxon>
        <taxon>Pterygota</taxon>
        <taxon>Neoptera</taxon>
        <taxon>Endopterygota</taxon>
        <taxon>Diptera</taxon>
        <taxon>Nematocera</taxon>
        <taxon>Sciaroidea</taxon>
        <taxon>Sciaridae</taxon>
        <taxon>Pseudolycoriella</taxon>
    </lineage>
</organism>
<evidence type="ECO:0000256" key="1">
    <source>
        <dbReference type="SAM" id="MobiDB-lite"/>
    </source>
</evidence>
<feature type="region of interest" description="Disordered" evidence="1">
    <location>
        <begin position="98"/>
        <end position="152"/>
    </location>
</feature>
<dbReference type="Proteomes" id="UP001151699">
    <property type="component" value="Chromosome B"/>
</dbReference>
<dbReference type="InterPro" id="IPR038875">
    <property type="entry name" value="PLA2_conodipine-like"/>
</dbReference>
<dbReference type="PANTHER" id="PTHR37687">
    <property type="entry name" value="AGAP006772-PA"/>
    <property type="match status" value="1"/>
</dbReference>